<organism evidence="4">
    <name type="scientific">Compsopogon caeruleus</name>
    <dbReference type="NCBI Taxonomy" id="31354"/>
    <lineage>
        <taxon>Eukaryota</taxon>
        <taxon>Rhodophyta</taxon>
        <taxon>Compsopogonophyceae</taxon>
        <taxon>Compsopogonales</taxon>
        <taxon>Compsopogonaceae</taxon>
        <taxon>Compsopogon</taxon>
    </lineage>
</organism>
<feature type="domain" description="GST C-terminal" evidence="3">
    <location>
        <begin position="152"/>
        <end position="273"/>
    </location>
</feature>
<dbReference type="PANTHER" id="PTHR44051:SF9">
    <property type="entry name" value="GLUTATHIONE S-TRANSFERASE 1"/>
    <property type="match status" value="1"/>
</dbReference>
<comment type="similarity">
    <text evidence="1">Belongs to the GST superfamily.</text>
</comment>
<evidence type="ECO:0000313" key="4">
    <source>
        <dbReference type="EMBL" id="CAD9234285.1"/>
    </source>
</evidence>
<dbReference type="EMBL" id="HBGH01011476">
    <property type="protein sequence ID" value="CAD9234285.1"/>
    <property type="molecule type" value="Transcribed_RNA"/>
</dbReference>
<evidence type="ECO:0000259" key="3">
    <source>
        <dbReference type="PROSITE" id="PS50405"/>
    </source>
</evidence>
<dbReference type="InterPro" id="IPR036249">
    <property type="entry name" value="Thioredoxin-like_sf"/>
</dbReference>
<dbReference type="InterPro" id="IPR010987">
    <property type="entry name" value="Glutathione-S-Trfase_C-like"/>
</dbReference>
<protein>
    <recommendedName>
        <fullName evidence="3">GST C-terminal domain-containing protein</fullName>
    </recommendedName>
</protein>
<dbReference type="Pfam" id="PF13417">
    <property type="entry name" value="GST_N_3"/>
    <property type="match status" value="1"/>
</dbReference>
<dbReference type="PANTHER" id="PTHR44051">
    <property type="entry name" value="GLUTATHIONE S-TRANSFERASE-RELATED"/>
    <property type="match status" value="1"/>
</dbReference>
<dbReference type="SUPFAM" id="SSF52833">
    <property type="entry name" value="Thioredoxin-like"/>
    <property type="match status" value="1"/>
</dbReference>
<dbReference type="PROSITE" id="PS50405">
    <property type="entry name" value="GST_CTER"/>
    <property type="match status" value="1"/>
</dbReference>
<reference evidence="4" key="1">
    <citation type="submission" date="2021-01" db="EMBL/GenBank/DDBJ databases">
        <authorList>
            <person name="Corre E."/>
            <person name="Pelletier E."/>
            <person name="Niang G."/>
            <person name="Scheremetjew M."/>
            <person name="Finn R."/>
            <person name="Kale V."/>
            <person name="Holt S."/>
            <person name="Cochrane G."/>
            <person name="Meng A."/>
            <person name="Brown T."/>
            <person name="Cohen L."/>
        </authorList>
    </citation>
    <scope>NUCLEOTIDE SEQUENCE</scope>
    <source>
        <strain evidence="4">SAG 36.94</strain>
    </source>
</reference>
<feature type="chain" id="PRO_5031091911" description="GST C-terminal domain-containing protein" evidence="2">
    <location>
        <begin position="24"/>
        <end position="273"/>
    </location>
</feature>
<dbReference type="AlphaFoldDB" id="A0A7S1XDT9"/>
<dbReference type="Gene3D" id="1.20.1050.10">
    <property type="match status" value="1"/>
</dbReference>
<keyword evidence="2" id="KW-0732">Signal</keyword>
<gene>
    <name evidence="4" type="ORF">CCAE0312_LOCUS6373</name>
</gene>
<name>A0A7S1XDT9_9RHOD</name>
<proteinExistence type="inferred from homology"/>
<feature type="signal peptide" evidence="2">
    <location>
        <begin position="1"/>
        <end position="23"/>
    </location>
</feature>
<dbReference type="InterPro" id="IPR036282">
    <property type="entry name" value="Glutathione-S-Trfase_C_sf"/>
</dbReference>
<dbReference type="Gene3D" id="3.40.30.10">
    <property type="entry name" value="Glutaredoxin"/>
    <property type="match status" value="1"/>
</dbReference>
<evidence type="ECO:0000256" key="1">
    <source>
        <dbReference type="ARBA" id="ARBA00007409"/>
    </source>
</evidence>
<sequence>MNVAFVFPRISFLWTGTSSLVAGQRCVLRQPSSRSCTALSPPWSSSLESLPASESPRLYHIKFYSSSRVLGLIEELGIKDKVNTRVIDAAKLRLDPELTQRNPTKRLPYLELGDGLDGVIESGAIIQFLLEMYDTNHTLSFPPLTAGDSKDQVRKRAQFLQFLYFGPSTAYHTIMPIFFQTFGVPHDKRNQAEIQRLAGDWDRLVVGVLVKQLKESGGPYLMGPKFTAVDIAISFDLMTASFTGVPSLLADPLLAEYFKLISSREVFKNLYSP</sequence>
<evidence type="ECO:0000256" key="2">
    <source>
        <dbReference type="SAM" id="SignalP"/>
    </source>
</evidence>
<dbReference type="SUPFAM" id="SSF47616">
    <property type="entry name" value="GST C-terminal domain-like"/>
    <property type="match status" value="1"/>
</dbReference>
<accession>A0A7S1XDT9</accession>
<dbReference type="InterPro" id="IPR004045">
    <property type="entry name" value="Glutathione_S-Trfase_N"/>
</dbReference>